<dbReference type="AlphaFoldDB" id="A0A151AX46"/>
<sequence>MDSSFLLLRPWHTRLELVETIEVGALVILIEVVIGAMLMTIFARMAPAFRARRITESLTTQSLVTLLYWDLMALLIRFSTGRGVTFIHKKVLC</sequence>
<keyword evidence="3" id="KW-1185">Reference proteome</keyword>
<reference evidence="2 3" key="1">
    <citation type="submission" date="2016-02" db="EMBL/GenBank/DDBJ databases">
        <title>Genome sequence of Moorella mulderi DSM 14980.</title>
        <authorList>
            <person name="Poehlein A."/>
            <person name="Daniel R."/>
        </authorList>
    </citation>
    <scope>NUCLEOTIDE SEQUENCE [LARGE SCALE GENOMIC DNA]</scope>
    <source>
        <strain evidence="2 3">DSM 14980</strain>
    </source>
</reference>
<evidence type="ECO:0000256" key="1">
    <source>
        <dbReference type="SAM" id="Phobius"/>
    </source>
</evidence>
<feature type="transmembrane region" description="Helical" evidence="1">
    <location>
        <begin position="20"/>
        <end position="43"/>
    </location>
</feature>
<gene>
    <name evidence="2" type="ORF">MOMUL_17760</name>
</gene>
<dbReference type="PATRIC" id="fig|1122241.3.peg.1876"/>
<keyword evidence="1" id="KW-0472">Membrane</keyword>
<organism evidence="2 3">
    <name type="scientific">Moorella mulderi DSM 14980</name>
    <dbReference type="NCBI Taxonomy" id="1122241"/>
    <lineage>
        <taxon>Bacteria</taxon>
        <taxon>Bacillati</taxon>
        <taxon>Bacillota</taxon>
        <taxon>Clostridia</taxon>
        <taxon>Neomoorellales</taxon>
        <taxon>Neomoorellaceae</taxon>
        <taxon>Neomoorella</taxon>
    </lineage>
</organism>
<keyword evidence="1" id="KW-0812">Transmembrane</keyword>
<evidence type="ECO:0000313" key="2">
    <source>
        <dbReference type="EMBL" id="KYH32201.1"/>
    </source>
</evidence>
<keyword evidence="1" id="KW-1133">Transmembrane helix</keyword>
<proteinExistence type="predicted"/>
<accession>A0A151AX46</accession>
<evidence type="ECO:0000313" key="3">
    <source>
        <dbReference type="Proteomes" id="UP000075670"/>
    </source>
</evidence>
<dbReference type="EMBL" id="LTBC01000005">
    <property type="protein sequence ID" value="KYH32201.1"/>
    <property type="molecule type" value="Genomic_DNA"/>
</dbReference>
<comment type="caution">
    <text evidence="2">The sequence shown here is derived from an EMBL/GenBank/DDBJ whole genome shotgun (WGS) entry which is preliminary data.</text>
</comment>
<dbReference type="Proteomes" id="UP000075670">
    <property type="component" value="Unassembled WGS sequence"/>
</dbReference>
<protein>
    <submittedName>
        <fullName evidence="2">Uncharacterized protein</fullName>
    </submittedName>
</protein>
<name>A0A151AX46_9FIRM</name>